<dbReference type="AlphaFoldDB" id="A0AAU9X4S7"/>
<accession>A0AAU9X4S7</accession>
<protein>
    <submittedName>
        <fullName evidence="1">Uncharacterized protein</fullName>
    </submittedName>
</protein>
<dbReference type="Proteomes" id="UP001159428">
    <property type="component" value="Unassembled WGS sequence"/>
</dbReference>
<organism evidence="1 2">
    <name type="scientific">Pocillopora meandrina</name>
    <dbReference type="NCBI Taxonomy" id="46732"/>
    <lineage>
        <taxon>Eukaryota</taxon>
        <taxon>Metazoa</taxon>
        <taxon>Cnidaria</taxon>
        <taxon>Anthozoa</taxon>
        <taxon>Hexacorallia</taxon>
        <taxon>Scleractinia</taxon>
        <taxon>Astrocoeniina</taxon>
        <taxon>Pocilloporidae</taxon>
        <taxon>Pocillopora</taxon>
    </lineage>
</organism>
<dbReference type="PANTHER" id="PTHR46791:SF5">
    <property type="entry name" value="CLR5 DOMAIN-CONTAINING PROTEIN-RELATED"/>
    <property type="match status" value="1"/>
</dbReference>
<name>A0AAU9X4S7_9CNID</name>
<gene>
    <name evidence="1" type="ORF">PMEA_00017695</name>
</gene>
<sequence>MWLTVTRLNNHPEIIANFYLNCVAGPEGCPVKLRADCGTENGVMAAMKCTFQQDAEALNMVHLRRTKGLKARGHFKEEKGLLMEQEIFNPGDEIQMACLWFCFAQLLQDDLDEIKQHWYTNLIRGSSHDTISGRPDELFFLPELHGGVDGLLHPILDDEI</sequence>
<dbReference type="EMBL" id="CALNXJ010000030">
    <property type="protein sequence ID" value="CAH3136404.1"/>
    <property type="molecule type" value="Genomic_DNA"/>
</dbReference>
<keyword evidence="2" id="KW-1185">Reference proteome</keyword>
<proteinExistence type="predicted"/>
<comment type="caution">
    <text evidence="1">The sequence shown here is derived from an EMBL/GenBank/DDBJ whole genome shotgun (WGS) entry which is preliminary data.</text>
</comment>
<reference evidence="1 2" key="1">
    <citation type="submission" date="2022-05" db="EMBL/GenBank/DDBJ databases">
        <authorList>
            <consortium name="Genoscope - CEA"/>
            <person name="William W."/>
        </authorList>
    </citation>
    <scope>NUCLEOTIDE SEQUENCE [LARGE SCALE GENOMIC DNA]</scope>
</reference>
<dbReference type="PANTHER" id="PTHR46791">
    <property type="entry name" value="EXPRESSED PROTEIN"/>
    <property type="match status" value="1"/>
</dbReference>
<evidence type="ECO:0000313" key="1">
    <source>
        <dbReference type="EMBL" id="CAH3136404.1"/>
    </source>
</evidence>
<evidence type="ECO:0000313" key="2">
    <source>
        <dbReference type="Proteomes" id="UP001159428"/>
    </source>
</evidence>